<protein>
    <submittedName>
        <fullName evidence="1">Uncharacterized protein</fullName>
    </submittedName>
</protein>
<evidence type="ECO:0000313" key="2">
    <source>
        <dbReference type="EMBL" id="QJI05160.1"/>
    </source>
</evidence>
<evidence type="ECO:0000313" key="1">
    <source>
        <dbReference type="EMBL" id="QJA65445.1"/>
    </source>
</evidence>
<organism evidence="1">
    <name type="scientific">viral metagenome</name>
    <dbReference type="NCBI Taxonomy" id="1070528"/>
    <lineage>
        <taxon>unclassified sequences</taxon>
        <taxon>metagenomes</taxon>
        <taxon>organismal metagenomes</taxon>
    </lineage>
</organism>
<name>A0A6M3J888_9ZZZZ</name>
<dbReference type="AlphaFoldDB" id="A0A6M3J888"/>
<dbReference type="EMBL" id="MT141538">
    <property type="protein sequence ID" value="QJA65445.1"/>
    <property type="molecule type" value="Genomic_DNA"/>
</dbReference>
<proteinExistence type="predicted"/>
<reference evidence="1" key="1">
    <citation type="submission" date="2020-03" db="EMBL/GenBank/DDBJ databases">
        <title>The deep terrestrial virosphere.</title>
        <authorList>
            <person name="Holmfeldt K."/>
            <person name="Nilsson E."/>
            <person name="Simone D."/>
            <person name="Lopez-Fernandez M."/>
            <person name="Wu X."/>
            <person name="de Brujin I."/>
            <person name="Lundin D."/>
            <person name="Andersson A."/>
            <person name="Bertilsson S."/>
            <person name="Dopson M."/>
        </authorList>
    </citation>
    <scope>NUCLEOTIDE SEQUENCE</scope>
    <source>
        <strain evidence="2">MM415A00136</strain>
        <strain evidence="1">MM415B00397</strain>
    </source>
</reference>
<dbReference type="EMBL" id="MT145195">
    <property type="protein sequence ID" value="QJI05160.1"/>
    <property type="molecule type" value="Genomic_DNA"/>
</dbReference>
<accession>A0A6M3J888</accession>
<sequence>MTYELAKQLKEAGFPQEVKNGEWFVPGIANPEVYMPTLSELIEAMPCRKKYLGIINDAHFVLRKLVSREEEYWAYYEDEDTDKPVDGYSFRNMPAEEAVARLWLKLQ</sequence>
<gene>
    <name evidence="2" type="ORF">MM415A00136_0042</name>
    <name evidence="1" type="ORF">MM415B00397_0057</name>
</gene>